<dbReference type="GO" id="GO:0006400">
    <property type="term" value="P:tRNA modification"/>
    <property type="evidence" value="ECO:0007669"/>
    <property type="project" value="TreeGrafter"/>
</dbReference>
<evidence type="ECO:0000256" key="8">
    <source>
        <dbReference type="ARBA" id="ARBA00022842"/>
    </source>
</evidence>
<dbReference type="FunFam" id="1.10.20.140:FF:000001">
    <property type="entry name" value="tRNA dimethylallyltransferase"/>
    <property type="match status" value="1"/>
</dbReference>
<comment type="similarity">
    <text evidence="3 10 13">Belongs to the IPP transferase family.</text>
</comment>
<evidence type="ECO:0000256" key="3">
    <source>
        <dbReference type="ARBA" id="ARBA00005842"/>
    </source>
</evidence>
<keyword evidence="5 10" id="KW-0819">tRNA processing</keyword>
<name>A0A150FRK7_CLOPD</name>
<comment type="caution">
    <text evidence="14">The sequence shown here is derived from an EMBL/GenBank/DDBJ whole genome shotgun (WGS) entry which is preliminary data.</text>
</comment>
<dbReference type="GO" id="GO:0052381">
    <property type="term" value="F:tRNA dimethylallyltransferase activity"/>
    <property type="evidence" value="ECO:0007669"/>
    <property type="project" value="UniProtKB-UniRule"/>
</dbReference>
<dbReference type="EMBL" id="FRBG01000005">
    <property type="protein sequence ID" value="SHK80506.1"/>
    <property type="molecule type" value="Genomic_DNA"/>
</dbReference>
<feature type="binding site" evidence="10">
    <location>
        <begin position="12"/>
        <end position="17"/>
    </location>
    <ligand>
        <name>substrate</name>
    </ligand>
</feature>
<evidence type="ECO:0000256" key="5">
    <source>
        <dbReference type="ARBA" id="ARBA00022694"/>
    </source>
</evidence>
<dbReference type="Gene3D" id="1.10.20.140">
    <property type="match status" value="1"/>
</dbReference>
<evidence type="ECO:0000313" key="14">
    <source>
        <dbReference type="EMBL" id="KXZ39845.1"/>
    </source>
</evidence>
<evidence type="ECO:0000313" key="15">
    <source>
        <dbReference type="EMBL" id="SHK80506.1"/>
    </source>
</evidence>
<comment type="subunit">
    <text evidence="10">Monomer.</text>
</comment>
<evidence type="ECO:0000256" key="13">
    <source>
        <dbReference type="RuleBase" id="RU003785"/>
    </source>
</evidence>
<evidence type="ECO:0000256" key="12">
    <source>
        <dbReference type="RuleBase" id="RU003784"/>
    </source>
</evidence>
<protein>
    <recommendedName>
        <fullName evidence="10">tRNA dimethylallyltransferase</fullName>
        <ecNumber evidence="10">2.5.1.75</ecNumber>
    </recommendedName>
    <alternativeName>
        <fullName evidence="10">Dimethylallyl diphosphate:tRNA dimethylallyltransferase</fullName>
        <shortName evidence="10">DMAPP:tRNA dimethylallyltransferase</shortName>
        <shortName evidence="10">DMATase</shortName>
    </alternativeName>
    <alternativeName>
        <fullName evidence="10">Isopentenyl-diphosphate:tRNA isopentenyltransferase</fullName>
        <shortName evidence="10">IPP transferase</shortName>
        <shortName evidence="10">IPPT</shortName>
        <shortName evidence="10">IPTase</shortName>
    </alternativeName>
</protein>
<keyword evidence="6 10" id="KW-0547">Nucleotide-binding</keyword>
<gene>
    <name evidence="10" type="primary">miaA</name>
    <name evidence="14" type="ORF">JWYL7_0920</name>
    <name evidence="15" type="ORF">SAMN05661008_00934</name>
</gene>
<feature type="site" description="Interaction with substrate tRNA" evidence="10">
    <location>
        <position position="101"/>
    </location>
</feature>
<dbReference type="STRING" id="1121328.JWYL7_0920"/>
<keyword evidence="4 10" id="KW-0808">Transferase</keyword>
<organism evidence="14 16">
    <name type="scientific">Alkalithermobacter thermoalcaliphilus JW-YL-7 = DSM 7308</name>
    <dbReference type="NCBI Taxonomy" id="1121328"/>
    <lineage>
        <taxon>Bacteria</taxon>
        <taxon>Bacillati</taxon>
        <taxon>Bacillota</taxon>
        <taxon>Clostridia</taxon>
        <taxon>Peptostreptococcales</taxon>
        <taxon>Tepidibacteraceae</taxon>
        <taxon>Alkalithermobacter</taxon>
    </lineage>
</organism>
<keyword evidence="17" id="KW-1185">Reference proteome</keyword>
<evidence type="ECO:0000256" key="7">
    <source>
        <dbReference type="ARBA" id="ARBA00022840"/>
    </source>
</evidence>
<evidence type="ECO:0000313" key="16">
    <source>
        <dbReference type="Proteomes" id="UP000092605"/>
    </source>
</evidence>
<dbReference type="EC" id="2.5.1.75" evidence="10"/>
<dbReference type="Proteomes" id="UP000323392">
    <property type="component" value="Unassembled WGS sequence"/>
</dbReference>
<dbReference type="AlphaFoldDB" id="A0A150FRK7"/>
<evidence type="ECO:0000256" key="9">
    <source>
        <dbReference type="ARBA" id="ARBA00049563"/>
    </source>
</evidence>
<dbReference type="RefSeq" id="WP_066069716.1">
    <property type="nucleotide sequence ID" value="NZ_FRBG01000005.1"/>
</dbReference>
<comment type="caution">
    <text evidence="10">Lacks conserved residue(s) required for the propagation of feature annotation.</text>
</comment>
<feature type="site" description="Interaction with substrate tRNA" evidence="10">
    <location>
        <position position="124"/>
    </location>
</feature>
<comment type="cofactor">
    <cofactor evidence="1 10">
        <name>Mg(2+)</name>
        <dbReference type="ChEBI" id="CHEBI:18420"/>
    </cofactor>
</comment>
<dbReference type="NCBIfam" id="TIGR00174">
    <property type="entry name" value="miaA"/>
    <property type="match status" value="1"/>
</dbReference>
<dbReference type="Pfam" id="PF01715">
    <property type="entry name" value="IPPT"/>
    <property type="match status" value="1"/>
</dbReference>
<feature type="binding site" evidence="10">
    <location>
        <begin position="10"/>
        <end position="17"/>
    </location>
    <ligand>
        <name>ATP</name>
        <dbReference type="ChEBI" id="CHEBI:30616"/>
    </ligand>
</feature>
<dbReference type="GO" id="GO:0005524">
    <property type="term" value="F:ATP binding"/>
    <property type="evidence" value="ECO:0007669"/>
    <property type="project" value="UniProtKB-UniRule"/>
</dbReference>
<evidence type="ECO:0000256" key="6">
    <source>
        <dbReference type="ARBA" id="ARBA00022741"/>
    </source>
</evidence>
<evidence type="ECO:0000313" key="17">
    <source>
        <dbReference type="Proteomes" id="UP000323392"/>
    </source>
</evidence>
<keyword evidence="8 10" id="KW-0460">Magnesium</keyword>
<dbReference type="InterPro" id="IPR018022">
    <property type="entry name" value="IPT"/>
</dbReference>
<keyword evidence="7 10" id="KW-0067">ATP-binding</keyword>
<proteinExistence type="inferred from homology"/>
<dbReference type="PANTHER" id="PTHR11088:SF60">
    <property type="entry name" value="TRNA DIMETHYLALLYLTRANSFERASE"/>
    <property type="match status" value="1"/>
</dbReference>
<dbReference type="InterPro" id="IPR027417">
    <property type="entry name" value="P-loop_NTPase"/>
</dbReference>
<reference evidence="14 16" key="1">
    <citation type="submission" date="2016-02" db="EMBL/GenBank/DDBJ databases">
        <title>Draft genome sequence for Clostridium paradoxum JW-YL-7.</title>
        <authorList>
            <person name="Utturkar S.M."/>
            <person name="Lancaster A."/>
            <person name="Poole F.L."/>
            <person name="Adams M.W."/>
            <person name="Brown S.D."/>
        </authorList>
    </citation>
    <scope>NUCLEOTIDE SEQUENCE [LARGE SCALE GENOMIC DNA]</scope>
    <source>
        <strain evidence="14 16">JW-YL-7</strain>
    </source>
</reference>
<comment type="catalytic activity">
    <reaction evidence="9 10 11">
        <text>adenosine(37) in tRNA + dimethylallyl diphosphate = N(6)-dimethylallyladenosine(37) in tRNA + diphosphate</text>
        <dbReference type="Rhea" id="RHEA:26482"/>
        <dbReference type="Rhea" id="RHEA-COMP:10162"/>
        <dbReference type="Rhea" id="RHEA-COMP:10375"/>
        <dbReference type="ChEBI" id="CHEBI:33019"/>
        <dbReference type="ChEBI" id="CHEBI:57623"/>
        <dbReference type="ChEBI" id="CHEBI:74411"/>
        <dbReference type="ChEBI" id="CHEBI:74415"/>
        <dbReference type="EC" id="2.5.1.75"/>
    </reaction>
</comment>
<dbReference type="SUPFAM" id="SSF52540">
    <property type="entry name" value="P-loop containing nucleoside triphosphate hydrolases"/>
    <property type="match status" value="2"/>
</dbReference>
<feature type="region of interest" description="Interaction with substrate tRNA" evidence="10">
    <location>
        <begin position="35"/>
        <end position="38"/>
    </location>
</feature>
<evidence type="ECO:0000256" key="4">
    <source>
        <dbReference type="ARBA" id="ARBA00022679"/>
    </source>
</evidence>
<dbReference type="Gene3D" id="3.40.50.300">
    <property type="entry name" value="P-loop containing nucleotide triphosphate hydrolases"/>
    <property type="match status" value="1"/>
</dbReference>
<evidence type="ECO:0000256" key="10">
    <source>
        <dbReference type="HAMAP-Rule" id="MF_00185"/>
    </source>
</evidence>
<dbReference type="PANTHER" id="PTHR11088">
    <property type="entry name" value="TRNA DIMETHYLALLYLTRANSFERASE"/>
    <property type="match status" value="1"/>
</dbReference>
<evidence type="ECO:0000256" key="2">
    <source>
        <dbReference type="ARBA" id="ARBA00003213"/>
    </source>
</evidence>
<dbReference type="PATRIC" id="fig|1121328.3.peg.926"/>
<reference evidence="15 17" key="2">
    <citation type="submission" date="2016-11" db="EMBL/GenBank/DDBJ databases">
        <authorList>
            <person name="Varghese N."/>
            <person name="Submissions S."/>
        </authorList>
    </citation>
    <scope>NUCLEOTIDE SEQUENCE [LARGE SCALE GENOMIC DNA]</scope>
    <source>
        <strain evidence="15 17">DSM 7308</strain>
    </source>
</reference>
<dbReference type="EMBL" id="LSFY01000001">
    <property type="protein sequence ID" value="KXZ39845.1"/>
    <property type="molecule type" value="Genomic_DNA"/>
</dbReference>
<evidence type="ECO:0000256" key="11">
    <source>
        <dbReference type="RuleBase" id="RU003783"/>
    </source>
</evidence>
<comment type="function">
    <text evidence="2 10 12">Catalyzes the transfer of a dimethylallyl group onto the adenine at position 37 in tRNAs that read codons beginning with uridine, leading to the formation of N6-(dimethylallyl)adenosine (i(6)A).</text>
</comment>
<accession>A0A150FRK7</accession>
<dbReference type="OrthoDB" id="9776390at2"/>
<evidence type="ECO:0000256" key="1">
    <source>
        <dbReference type="ARBA" id="ARBA00001946"/>
    </source>
</evidence>
<sequence length="315" mass="36772">MSIPLVIICGPTAVGKTDISIDIAKRLNTSIISADSMQIYKYMNIGTAKISYEEMKGIKHYLIDEVDPKTPFSVAEFQKLAKEYILKIYNQEKIPLIVGGTGLYINSIIYDMDFSKSDSDDSIRKQLEQEALEYGPEFIHNKLKDIDSSVAERIHPNNVKRVIRALEIYIKTGEQIGNFKKDIKLNSEYHPIIIILNRHRQNLYDRINKRVDLMIENGLIDEVKNLLSLGYHENMTSMQGIGYKEIIKYLKGEYSLEEAIYIIKRDSRRYAKRQLTWFKRYSNAKWFNIDDFSNRNDLIYNILQYVEGNLKLMKK</sequence>
<dbReference type="InterPro" id="IPR039657">
    <property type="entry name" value="Dimethylallyltransferase"/>
</dbReference>
<dbReference type="HAMAP" id="MF_00185">
    <property type="entry name" value="IPP_trans"/>
    <property type="match status" value="1"/>
</dbReference>
<dbReference type="Proteomes" id="UP000092605">
    <property type="component" value="Unassembled WGS sequence"/>
</dbReference>